<dbReference type="GO" id="GO:0016020">
    <property type="term" value="C:membrane"/>
    <property type="evidence" value="ECO:0007669"/>
    <property type="project" value="TreeGrafter"/>
</dbReference>
<dbReference type="PANTHER" id="PTHR34814">
    <property type="entry name" value="NITROSOGUANIDINE RESISTANCE PROTEIN SNG1"/>
    <property type="match status" value="1"/>
</dbReference>
<feature type="transmembrane region" description="Helical" evidence="2">
    <location>
        <begin position="330"/>
        <end position="349"/>
    </location>
</feature>
<feature type="domain" description="DUF3533" evidence="3">
    <location>
        <begin position="37"/>
        <end position="396"/>
    </location>
</feature>
<feature type="transmembrane region" description="Helical" evidence="2">
    <location>
        <begin position="38"/>
        <end position="57"/>
    </location>
</feature>
<sequence>MPSIKTLYPRALDPRPSRTDPARKTAVHAFTKGAITNFLLLQLLFLGLFAYVFGALYQQGSHVHNLGVVFVDYDQGGAIGRAVRAAYASLQGQNFPTLIERPPSEIPTRHDLLDEVCKTRYWAAVYVTDGASRRLQDALTADGAAATYDNTDVMGFIWNEALYASLIDGLIANNIGRLSDSARMAYTSNLTSVPHPAAPSVLAQPWALQSINIQPTEQGSRAIYNTVVIILILIQEFFYLGTINGLYAQFKLYANASPYRIVLIRLLNSLAYTMIGSLCVMATIFAFRSGWNINGNQFVLSWITFWLFAHVNFLTLDVFTIWLPHPYVPMALVTWIATNVTSVLLPFALSPAFYRVGYALPAHEVYQTLIDIWSRGCNPQLRYSLPILFAWEVVTFALSVVGVFRRCHIAILGEEMQAKEFKERVDTAVAFEMGRKRLRSRRNTIVSEEQDQPATSAIEMKRQITAEETQDGTDGGDVEEVDTVDEKAAERDAEELAEIMSRVTTRQRREQDKGHTANRDCDFGPAFELPFTRRDAAGDE</sequence>
<dbReference type="Pfam" id="PF12051">
    <property type="entry name" value="DUF3533"/>
    <property type="match status" value="1"/>
</dbReference>
<dbReference type="Proteomes" id="UP001283341">
    <property type="component" value="Unassembled WGS sequence"/>
</dbReference>
<evidence type="ECO:0000256" key="1">
    <source>
        <dbReference type="SAM" id="MobiDB-lite"/>
    </source>
</evidence>
<proteinExistence type="predicted"/>
<feature type="transmembrane region" description="Helical" evidence="2">
    <location>
        <begin position="222"/>
        <end position="241"/>
    </location>
</feature>
<evidence type="ECO:0000313" key="5">
    <source>
        <dbReference type="Proteomes" id="UP001283341"/>
    </source>
</evidence>
<keyword evidence="2" id="KW-1133">Transmembrane helix</keyword>
<keyword evidence="2" id="KW-0472">Membrane</keyword>
<keyword evidence="2" id="KW-0812">Transmembrane</keyword>
<keyword evidence="5" id="KW-1185">Reference proteome</keyword>
<accession>A0AAE0M2H0</accession>
<reference evidence="4" key="1">
    <citation type="journal article" date="2023" name="Mol. Phylogenet. Evol.">
        <title>Genome-scale phylogeny and comparative genomics of the fungal order Sordariales.</title>
        <authorList>
            <person name="Hensen N."/>
            <person name="Bonometti L."/>
            <person name="Westerberg I."/>
            <person name="Brannstrom I.O."/>
            <person name="Guillou S."/>
            <person name="Cros-Aarteil S."/>
            <person name="Calhoun S."/>
            <person name="Haridas S."/>
            <person name="Kuo A."/>
            <person name="Mondo S."/>
            <person name="Pangilinan J."/>
            <person name="Riley R."/>
            <person name="LaButti K."/>
            <person name="Andreopoulos B."/>
            <person name="Lipzen A."/>
            <person name="Chen C."/>
            <person name="Yan M."/>
            <person name="Daum C."/>
            <person name="Ng V."/>
            <person name="Clum A."/>
            <person name="Steindorff A."/>
            <person name="Ohm R.A."/>
            <person name="Martin F."/>
            <person name="Silar P."/>
            <person name="Natvig D.O."/>
            <person name="Lalanne C."/>
            <person name="Gautier V."/>
            <person name="Ament-Velasquez S.L."/>
            <person name="Kruys A."/>
            <person name="Hutchinson M.I."/>
            <person name="Powell A.J."/>
            <person name="Barry K."/>
            <person name="Miller A.N."/>
            <person name="Grigoriev I.V."/>
            <person name="Debuchy R."/>
            <person name="Gladieux P."/>
            <person name="Hiltunen Thoren M."/>
            <person name="Johannesson H."/>
        </authorList>
    </citation>
    <scope>NUCLEOTIDE SEQUENCE</scope>
    <source>
        <strain evidence="4">CBS 118394</strain>
    </source>
</reference>
<evidence type="ECO:0000256" key="2">
    <source>
        <dbReference type="SAM" id="Phobius"/>
    </source>
</evidence>
<organism evidence="4 5">
    <name type="scientific">Apodospora peruviana</name>
    <dbReference type="NCBI Taxonomy" id="516989"/>
    <lineage>
        <taxon>Eukaryota</taxon>
        <taxon>Fungi</taxon>
        <taxon>Dikarya</taxon>
        <taxon>Ascomycota</taxon>
        <taxon>Pezizomycotina</taxon>
        <taxon>Sordariomycetes</taxon>
        <taxon>Sordariomycetidae</taxon>
        <taxon>Sordariales</taxon>
        <taxon>Lasiosphaeriaceae</taxon>
        <taxon>Apodospora</taxon>
    </lineage>
</organism>
<feature type="region of interest" description="Disordered" evidence="1">
    <location>
        <begin position="466"/>
        <end position="526"/>
    </location>
</feature>
<dbReference type="InterPro" id="IPR053001">
    <property type="entry name" value="MNNG_permease-like"/>
</dbReference>
<protein>
    <recommendedName>
        <fullName evidence="3">DUF3533 domain-containing protein</fullName>
    </recommendedName>
</protein>
<comment type="caution">
    <text evidence="4">The sequence shown here is derived from an EMBL/GenBank/DDBJ whole genome shotgun (WGS) entry which is preliminary data.</text>
</comment>
<dbReference type="InterPro" id="IPR022703">
    <property type="entry name" value="DUF3533"/>
</dbReference>
<dbReference type="PANTHER" id="PTHR34814:SF2">
    <property type="entry name" value="DUF3533 DOMAIN-CONTAINING PROTEIN"/>
    <property type="match status" value="1"/>
</dbReference>
<feature type="compositionally biased region" description="Acidic residues" evidence="1">
    <location>
        <begin position="468"/>
        <end position="483"/>
    </location>
</feature>
<feature type="compositionally biased region" description="Basic and acidic residues" evidence="1">
    <location>
        <begin position="507"/>
        <end position="522"/>
    </location>
</feature>
<feature type="transmembrane region" description="Helical" evidence="2">
    <location>
        <begin position="262"/>
        <end position="287"/>
    </location>
</feature>
<feature type="transmembrane region" description="Helical" evidence="2">
    <location>
        <begin position="299"/>
        <end position="323"/>
    </location>
</feature>
<reference evidence="4" key="2">
    <citation type="submission" date="2023-06" db="EMBL/GenBank/DDBJ databases">
        <authorList>
            <consortium name="Lawrence Berkeley National Laboratory"/>
            <person name="Haridas S."/>
            <person name="Hensen N."/>
            <person name="Bonometti L."/>
            <person name="Westerberg I."/>
            <person name="Brannstrom I.O."/>
            <person name="Guillou S."/>
            <person name="Cros-Aarteil S."/>
            <person name="Calhoun S."/>
            <person name="Kuo A."/>
            <person name="Mondo S."/>
            <person name="Pangilinan J."/>
            <person name="Riley R."/>
            <person name="Labutti K."/>
            <person name="Andreopoulos B."/>
            <person name="Lipzen A."/>
            <person name="Chen C."/>
            <person name="Yanf M."/>
            <person name="Daum C."/>
            <person name="Ng V."/>
            <person name="Clum A."/>
            <person name="Steindorff A."/>
            <person name="Ohm R."/>
            <person name="Martin F."/>
            <person name="Silar P."/>
            <person name="Natvig D."/>
            <person name="Lalanne C."/>
            <person name="Gautier V."/>
            <person name="Ament-Velasquez S.L."/>
            <person name="Kruys A."/>
            <person name="Hutchinson M.I."/>
            <person name="Powell A.J."/>
            <person name="Barry K."/>
            <person name="Miller A.N."/>
            <person name="Grigoriev I.V."/>
            <person name="Debuchy R."/>
            <person name="Gladieux P."/>
            <person name="Thoren M.H."/>
            <person name="Johannesson H."/>
        </authorList>
    </citation>
    <scope>NUCLEOTIDE SEQUENCE</scope>
    <source>
        <strain evidence="4">CBS 118394</strain>
    </source>
</reference>
<evidence type="ECO:0000259" key="3">
    <source>
        <dbReference type="Pfam" id="PF12051"/>
    </source>
</evidence>
<name>A0AAE0M2H0_9PEZI</name>
<evidence type="ECO:0000313" key="4">
    <source>
        <dbReference type="EMBL" id="KAK3315544.1"/>
    </source>
</evidence>
<dbReference type="EMBL" id="JAUEDM010000006">
    <property type="protein sequence ID" value="KAK3315544.1"/>
    <property type="molecule type" value="Genomic_DNA"/>
</dbReference>
<gene>
    <name evidence="4" type="ORF">B0H66DRAFT_565567</name>
</gene>
<dbReference type="AlphaFoldDB" id="A0AAE0M2H0"/>
<feature type="transmembrane region" description="Helical" evidence="2">
    <location>
        <begin position="383"/>
        <end position="404"/>
    </location>
</feature>